<protein>
    <submittedName>
        <fullName evidence="2">Uncharacterized protein</fullName>
    </submittedName>
</protein>
<evidence type="ECO:0000256" key="1">
    <source>
        <dbReference type="SAM" id="SignalP"/>
    </source>
</evidence>
<feature type="chain" id="PRO_5004580847" evidence="1">
    <location>
        <begin position="19"/>
        <end position="185"/>
    </location>
</feature>
<reference evidence="2 3" key="1">
    <citation type="journal article" date="2013" name="BMC Genomics">
        <title>Genome sequencing and comparative genomics of honey bee microsporidia, Nosema apis reveal novel insights into host-parasite interactions.</title>
        <authorList>
            <person name="Chen Yp."/>
            <person name="Pettis J.S."/>
            <person name="Zhao Y."/>
            <person name="Liu X."/>
            <person name="Tallon L.J."/>
            <person name="Sadzewicz L.D."/>
            <person name="Li R."/>
            <person name="Zheng H."/>
            <person name="Huang S."/>
            <person name="Zhang X."/>
            <person name="Hamilton M.C."/>
            <person name="Pernal S.F."/>
            <person name="Melathopoulos A.P."/>
            <person name="Yan X."/>
            <person name="Evans J.D."/>
        </authorList>
    </citation>
    <scope>NUCLEOTIDE SEQUENCE [LARGE SCALE GENOMIC DNA]</scope>
    <source>
        <strain evidence="2 3">BRL 01</strain>
    </source>
</reference>
<feature type="signal peptide" evidence="1">
    <location>
        <begin position="1"/>
        <end position="18"/>
    </location>
</feature>
<name>T0MD30_9MICR</name>
<organism evidence="2 3">
    <name type="scientific">Vairimorpha apis BRL 01</name>
    <dbReference type="NCBI Taxonomy" id="1037528"/>
    <lineage>
        <taxon>Eukaryota</taxon>
        <taxon>Fungi</taxon>
        <taxon>Fungi incertae sedis</taxon>
        <taxon>Microsporidia</taxon>
        <taxon>Nosematidae</taxon>
        <taxon>Vairimorpha</taxon>
    </lineage>
</organism>
<dbReference type="EMBL" id="KE647171">
    <property type="protein sequence ID" value="EQB61116.1"/>
    <property type="molecule type" value="Genomic_DNA"/>
</dbReference>
<dbReference type="AlphaFoldDB" id="T0MD30"/>
<sequence>MKKSIMLNILIYFYNVYALYDTHSKKGNENLQNSYTKIPYRKNLGIRNPNLGGLTSSSRYMNFVKDKSVWPYKSPYTQKYAQKVKNRITDKDRRIKNMMSRGSTPVDINVLFYSPGFKRTLYTLYMHHPSASTAFDHHHHNIDDINYQDNENKPISNVVGDEDGSKYTGSLVSETAFSMFGSFRR</sequence>
<evidence type="ECO:0000313" key="3">
    <source>
        <dbReference type="Proteomes" id="UP000053780"/>
    </source>
</evidence>
<evidence type="ECO:0000313" key="2">
    <source>
        <dbReference type="EMBL" id="EQB61116.1"/>
    </source>
</evidence>
<gene>
    <name evidence="2" type="ORF">NAPIS_ORF01298</name>
</gene>
<dbReference type="VEuPathDB" id="MicrosporidiaDB:NAPIS_ORF01298"/>
<keyword evidence="3" id="KW-1185">Reference proteome</keyword>
<keyword evidence="1" id="KW-0732">Signal</keyword>
<proteinExistence type="predicted"/>
<dbReference type="Proteomes" id="UP000053780">
    <property type="component" value="Unassembled WGS sequence"/>
</dbReference>
<dbReference type="HOGENOM" id="CLU_1461725_0_0_1"/>
<accession>T0MD30</accession>